<dbReference type="InterPro" id="IPR050790">
    <property type="entry name" value="ExbB/TolQ_transport"/>
</dbReference>
<comment type="caution">
    <text evidence="9">The sequence shown here is derived from an EMBL/GenBank/DDBJ whole genome shotgun (WGS) entry which is preliminary data.</text>
</comment>
<evidence type="ECO:0000256" key="3">
    <source>
        <dbReference type="ARBA" id="ARBA00022692"/>
    </source>
</evidence>
<evidence type="ECO:0000313" key="10">
    <source>
        <dbReference type="Proteomes" id="UP000753961"/>
    </source>
</evidence>
<keyword evidence="10" id="KW-1185">Reference proteome</keyword>
<dbReference type="EMBL" id="JAHVHU010000005">
    <property type="protein sequence ID" value="MBY5957436.1"/>
    <property type="molecule type" value="Genomic_DNA"/>
</dbReference>
<feature type="transmembrane region" description="Helical" evidence="7">
    <location>
        <begin position="185"/>
        <end position="207"/>
    </location>
</feature>
<comment type="similarity">
    <text evidence="6">Belongs to the exbB/tolQ family.</text>
</comment>
<dbReference type="PANTHER" id="PTHR30625">
    <property type="entry name" value="PROTEIN TOLQ"/>
    <property type="match status" value="1"/>
</dbReference>
<keyword evidence="6" id="KW-0813">Transport</keyword>
<evidence type="ECO:0000256" key="6">
    <source>
        <dbReference type="RuleBase" id="RU004057"/>
    </source>
</evidence>
<organism evidence="9 10">
    <name type="scientific">Membranihabitans marinus</name>
    <dbReference type="NCBI Taxonomy" id="1227546"/>
    <lineage>
        <taxon>Bacteria</taxon>
        <taxon>Pseudomonadati</taxon>
        <taxon>Bacteroidota</taxon>
        <taxon>Saprospiria</taxon>
        <taxon>Saprospirales</taxon>
        <taxon>Saprospiraceae</taxon>
        <taxon>Membranihabitans</taxon>
    </lineage>
</organism>
<keyword evidence="5 7" id="KW-0472">Membrane</keyword>
<name>A0A953HVR5_9BACT</name>
<dbReference type="Proteomes" id="UP000753961">
    <property type="component" value="Unassembled WGS sequence"/>
</dbReference>
<dbReference type="AlphaFoldDB" id="A0A953HVR5"/>
<dbReference type="RefSeq" id="WP_222578958.1">
    <property type="nucleotide sequence ID" value="NZ_JAHVHU010000005.1"/>
</dbReference>
<keyword evidence="2" id="KW-1003">Cell membrane</keyword>
<dbReference type="InterPro" id="IPR002898">
    <property type="entry name" value="MotA_ExbB_proton_chnl"/>
</dbReference>
<evidence type="ECO:0000256" key="2">
    <source>
        <dbReference type="ARBA" id="ARBA00022475"/>
    </source>
</evidence>
<reference evidence="9" key="1">
    <citation type="submission" date="2021-06" db="EMBL/GenBank/DDBJ databases">
        <title>44 bacteria genomes isolated from Dapeng, Shenzhen.</title>
        <authorList>
            <person name="Zheng W."/>
            <person name="Yu S."/>
            <person name="Huang Y."/>
        </authorList>
    </citation>
    <scope>NUCLEOTIDE SEQUENCE</scope>
    <source>
        <strain evidence="9">DP5N28-2</strain>
    </source>
</reference>
<keyword evidence="3 7" id="KW-0812">Transmembrane</keyword>
<comment type="subcellular location">
    <subcellularLocation>
        <location evidence="1">Cell membrane</location>
        <topology evidence="1">Multi-pass membrane protein</topology>
    </subcellularLocation>
    <subcellularLocation>
        <location evidence="6">Membrane</location>
        <topology evidence="6">Multi-pass membrane protein</topology>
    </subcellularLocation>
</comment>
<keyword evidence="4 7" id="KW-1133">Transmembrane helix</keyword>
<gene>
    <name evidence="9" type="ORF">KUV50_04765</name>
</gene>
<dbReference type="PANTHER" id="PTHR30625:SF17">
    <property type="entry name" value="TOLQ-RELATED"/>
    <property type="match status" value="1"/>
</dbReference>
<dbReference type="GO" id="GO:0017038">
    <property type="term" value="P:protein import"/>
    <property type="evidence" value="ECO:0007669"/>
    <property type="project" value="TreeGrafter"/>
</dbReference>
<accession>A0A953HVR5</accession>
<evidence type="ECO:0000256" key="7">
    <source>
        <dbReference type="SAM" id="Phobius"/>
    </source>
</evidence>
<dbReference type="Pfam" id="PF01618">
    <property type="entry name" value="MotA_ExbB"/>
    <property type="match status" value="1"/>
</dbReference>
<evidence type="ECO:0000259" key="8">
    <source>
        <dbReference type="Pfam" id="PF01618"/>
    </source>
</evidence>
<dbReference type="GO" id="GO:0005886">
    <property type="term" value="C:plasma membrane"/>
    <property type="evidence" value="ECO:0007669"/>
    <property type="project" value="UniProtKB-SubCell"/>
</dbReference>
<evidence type="ECO:0000256" key="5">
    <source>
        <dbReference type="ARBA" id="ARBA00023136"/>
    </source>
</evidence>
<feature type="domain" description="MotA/TolQ/ExbB proton channel" evidence="8">
    <location>
        <begin position="98"/>
        <end position="218"/>
    </location>
</feature>
<evidence type="ECO:0000313" key="9">
    <source>
        <dbReference type="EMBL" id="MBY5957436.1"/>
    </source>
</evidence>
<keyword evidence="6" id="KW-0653">Protein transport</keyword>
<evidence type="ECO:0000256" key="4">
    <source>
        <dbReference type="ARBA" id="ARBA00022989"/>
    </source>
</evidence>
<protein>
    <submittedName>
        <fullName evidence="9">MotA/TolQ/ExbB proton channel family protein</fullName>
    </submittedName>
</protein>
<sequence length="235" mass="25699">MNLLNFIALLQDQAVNLEEQTTIERESLFELITKSGWIGIVIVLILIAMFVVAVYLFVERYSAIQRAGKIDDNFMNNIRASVQAGNIMGAKALCQSNDSPAAHMIEKGLMRIGKPLTDVNASIENVGNLELFRLEKNLSTLASIAGAAPMIGFFGTVTGMILAFYQMATAENVTPDVLAGGIYQALITTAFGLFVGIFAFIAYNLLVSSVEKVVYKMERTSVEFMDLLQEPVNTP</sequence>
<proteinExistence type="inferred from homology"/>
<feature type="transmembrane region" description="Helical" evidence="7">
    <location>
        <begin position="141"/>
        <end position="165"/>
    </location>
</feature>
<evidence type="ECO:0000256" key="1">
    <source>
        <dbReference type="ARBA" id="ARBA00004651"/>
    </source>
</evidence>
<feature type="transmembrane region" description="Helical" evidence="7">
    <location>
        <begin position="37"/>
        <end position="58"/>
    </location>
</feature>